<feature type="compositionally biased region" description="Low complexity" evidence="1">
    <location>
        <begin position="647"/>
        <end position="662"/>
    </location>
</feature>
<organism evidence="2 3">
    <name type="scientific">Coniophora puteana (strain RWD-64-598)</name>
    <name type="common">Brown rot fungus</name>
    <dbReference type="NCBI Taxonomy" id="741705"/>
    <lineage>
        <taxon>Eukaryota</taxon>
        <taxon>Fungi</taxon>
        <taxon>Dikarya</taxon>
        <taxon>Basidiomycota</taxon>
        <taxon>Agaricomycotina</taxon>
        <taxon>Agaricomycetes</taxon>
        <taxon>Agaricomycetidae</taxon>
        <taxon>Boletales</taxon>
        <taxon>Coniophorineae</taxon>
        <taxon>Coniophoraceae</taxon>
        <taxon>Coniophora</taxon>
    </lineage>
</organism>
<dbReference type="GO" id="GO:0019005">
    <property type="term" value="C:SCF ubiquitin ligase complex"/>
    <property type="evidence" value="ECO:0007669"/>
    <property type="project" value="TreeGrafter"/>
</dbReference>
<dbReference type="InterPro" id="IPR001611">
    <property type="entry name" value="Leu-rich_rpt"/>
</dbReference>
<dbReference type="Proteomes" id="UP000053558">
    <property type="component" value="Unassembled WGS sequence"/>
</dbReference>
<name>A0A5M3N774_CONPW</name>
<dbReference type="AlphaFoldDB" id="A0A5M3N774"/>
<dbReference type="PANTHER" id="PTHR13318">
    <property type="entry name" value="PARTNER OF PAIRED, ISOFORM B-RELATED"/>
    <property type="match status" value="1"/>
</dbReference>
<dbReference type="RefSeq" id="XP_007762476.1">
    <property type="nucleotide sequence ID" value="XM_007764286.1"/>
</dbReference>
<reference evidence="3" key="1">
    <citation type="journal article" date="2012" name="Science">
        <title>The Paleozoic origin of enzymatic lignin decomposition reconstructed from 31 fungal genomes.</title>
        <authorList>
            <person name="Floudas D."/>
            <person name="Binder M."/>
            <person name="Riley R."/>
            <person name="Barry K."/>
            <person name="Blanchette R.A."/>
            <person name="Henrissat B."/>
            <person name="Martinez A.T."/>
            <person name="Otillar R."/>
            <person name="Spatafora J.W."/>
            <person name="Yadav J.S."/>
            <person name="Aerts A."/>
            <person name="Benoit I."/>
            <person name="Boyd A."/>
            <person name="Carlson A."/>
            <person name="Copeland A."/>
            <person name="Coutinho P.M."/>
            <person name="de Vries R.P."/>
            <person name="Ferreira P."/>
            <person name="Findley K."/>
            <person name="Foster B."/>
            <person name="Gaskell J."/>
            <person name="Glotzer D."/>
            <person name="Gorecki P."/>
            <person name="Heitman J."/>
            <person name="Hesse C."/>
            <person name="Hori C."/>
            <person name="Igarashi K."/>
            <person name="Jurgens J.A."/>
            <person name="Kallen N."/>
            <person name="Kersten P."/>
            <person name="Kohler A."/>
            <person name="Kuees U."/>
            <person name="Kumar T.K.A."/>
            <person name="Kuo A."/>
            <person name="LaButti K."/>
            <person name="Larrondo L.F."/>
            <person name="Lindquist E."/>
            <person name="Ling A."/>
            <person name="Lombard V."/>
            <person name="Lucas S."/>
            <person name="Lundell T."/>
            <person name="Martin R."/>
            <person name="McLaughlin D.J."/>
            <person name="Morgenstern I."/>
            <person name="Morin E."/>
            <person name="Murat C."/>
            <person name="Nagy L.G."/>
            <person name="Nolan M."/>
            <person name="Ohm R.A."/>
            <person name="Patyshakuliyeva A."/>
            <person name="Rokas A."/>
            <person name="Ruiz-Duenas F.J."/>
            <person name="Sabat G."/>
            <person name="Salamov A."/>
            <person name="Samejima M."/>
            <person name="Schmutz J."/>
            <person name="Slot J.C."/>
            <person name="St John F."/>
            <person name="Stenlid J."/>
            <person name="Sun H."/>
            <person name="Sun S."/>
            <person name="Syed K."/>
            <person name="Tsang A."/>
            <person name="Wiebenga A."/>
            <person name="Young D."/>
            <person name="Pisabarro A."/>
            <person name="Eastwood D.C."/>
            <person name="Martin F."/>
            <person name="Cullen D."/>
            <person name="Grigoriev I.V."/>
            <person name="Hibbett D.S."/>
        </authorList>
    </citation>
    <scope>NUCLEOTIDE SEQUENCE [LARGE SCALE GENOMIC DNA]</scope>
    <source>
        <strain evidence="3">RWD-64-598 SS2</strain>
    </source>
</reference>
<dbReference type="KEGG" id="cput:CONPUDRAFT_44891"/>
<dbReference type="GO" id="GO:0031146">
    <property type="term" value="P:SCF-dependent proteasomal ubiquitin-dependent protein catabolic process"/>
    <property type="evidence" value="ECO:0007669"/>
    <property type="project" value="TreeGrafter"/>
</dbReference>
<protein>
    <submittedName>
        <fullName evidence="2">RNI-like protein</fullName>
    </submittedName>
</protein>
<feature type="compositionally biased region" description="Basic and acidic residues" evidence="1">
    <location>
        <begin position="670"/>
        <end position="679"/>
    </location>
</feature>
<dbReference type="Gene3D" id="3.80.10.10">
    <property type="entry name" value="Ribonuclease Inhibitor"/>
    <property type="match status" value="2"/>
</dbReference>
<dbReference type="Pfam" id="PF13516">
    <property type="entry name" value="LRR_6"/>
    <property type="match status" value="1"/>
</dbReference>
<evidence type="ECO:0000313" key="2">
    <source>
        <dbReference type="EMBL" id="EIW87138.1"/>
    </source>
</evidence>
<dbReference type="SUPFAM" id="SSF81383">
    <property type="entry name" value="F-box domain"/>
    <property type="match status" value="1"/>
</dbReference>
<proteinExistence type="predicted"/>
<dbReference type="InterPro" id="IPR006553">
    <property type="entry name" value="Leu-rich_rpt_Cys-con_subtyp"/>
</dbReference>
<comment type="caution">
    <text evidence="2">The sequence shown here is derived from an EMBL/GenBank/DDBJ whole genome shotgun (WGS) entry which is preliminary data.</text>
</comment>
<evidence type="ECO:0000256" key="1">
    <source>
        <dbReference type="SAM" id="MobiDB-lite"/>
    </source>
</evidence>
<dbReference type="EMBL" id="JH711573">
    <property type="protein sequence ID" value="EIW87138.1"/>
    <property type="molecule type" value="Genomic_DNA"/>
</dbReference>
<dbReference type="SUPFAM" id="SSF52047">
    <property type="entry name" value="RNI-like"/>
    <property type="match status" value="1"/>
</dbReference>
<dbReference type="InterPro" id="IPR032675">
    <property type="entry name" value="LRR_dom_sf"/>
</dbReference>
<accession>A0A5M3N774</accession>
<keyword evidence="3" id="KW-1185">Reference proteome</keyword>
<sequence>MPWKSGFKCDGPPSSYFDLDLDGVVTLDKIDAGPSRAGRPDYHVSLKGKGRSHSAPITPSVFDIIPATDLDTFAPLPFVILNLFDECLPRELRLQVLSSLVTLHEADHELMKREGRWTVSKAATSRYKWVGRDRGTRELVKFSRVSKAWRDLVFDGQLWTGVNLCAFPKLPAPVLLRLSKSAGSFIRNIDFAGHTSLTPATLAGVAENLCLQLTPRDPYSCTQLTAINLQGCSILDARAIHEILARSPLLSSLSLKGLDAVTNITFQVLAACPLLTSLNMSRCPNINADGLLSFCRPAVGGTTLRLKELRLSGMTGIYDDVLATLGQSAPLLEVLDLSYCRSLHNSALEAFVACSADDESVDSIWLNAREAGRDTRNGGRYRRRITNIRHLALSNCVMLTDIACSNLAHTMPKLELLELAGIGPELKDEGLVRLLKTTPLIRKLDLEDAYEISDVLLASITPDPGDAASGVPSVDSSQSGHALEHLIVSYALNLTNEAFSSLIHNCPKIRVLEADGTHISASVLRNFVRLARSRQLSDAELVVVDCRAVGESVVKEVSASTRPRKGWRSWHARKLGYFDAQDGEELNLKPSQRQDECDEKRVVLKSFYNWQTVDAVRAARERKRKSSRKLVSTNNSDGEEGRGSPPGRTRWWSPSGRRSSGTNTPGVLETVDRDGCTIM</sequence>
<evidence type="ECO:0000313" key="3">
    <source>
        <dbReference type="Proteomes" id="UP000053558"/>
    </source>
</evidence>
<dbReference type="OMA" id="SKNKWVG"/>
<dbReference type="SMART" id="SM00367">
    <property type="entry name" value="LRR_CC"/>
    <property type="match status" value="9"/>
</dbReference>
<dbReference type="InterPro" id="IPR036047">
    <property type="entry name" value="F-box-like_dom_sf"/>
</dbReference>
<feature type="region of interest" description="Disordered" evidence="1">
    <location>
        <begin position="621"/>
        <end position="679"/>
    </location>
</feature>
<gene>
    <name evidence="2" type="ORF">CONPUDRAFT_44891</name>
</gene>
<dbReference type="OrthoDB" id="550575at2759"/>
<dbReference type="GeneID" id="19207027"/>